<feature type="transmembrane region" description="Helical" evidence="6">
    <location>
        <begin position="190"/>
        <end position="208"/>
    </location>
</feature>
<dbReference type="InterPro" id="IPR000276">
    <property type="entry name" value="GPCR_Rhodpsn"/>
</dbReference>
<feature type="transmembrane region" description="Helical" evidence="6">
    <location>
        <begin position="68"/>
        <end position="91"/>
    </location>
</feature>
<proteinExistence type="predicted"/>
<evidence type="ECO:0000256" key="6">
    <source>
        <dbReference type="SAM" id="Phobius"/>
    </source>
</evidence>
<evidence type="ECO:0000256" key="3">
    <source>
        <dbReference type="ARBA" id="ARBA00022989"/>
    </source>
</evidence>
<keyword evidence="2 6" id="KW-0812">Transmembrane</keyword>
<keyword evidence="9" id="KW-1185">Reference proteome</keyword>
<dbReference type="PANTHER" id="PTHR47023:SF1">
    <property type="entry name" value="SEX PEPTIDE RECEPTOR"/>
    <property type="match status" value="1"/>
</dbReference>
<dbReference type="EMBL" id="JBJQND010000011">
    <property type="protein sequence ID" value="KAL3861525.1"/>
    <property type="molecule type" value="Genomic_DNA"/>
</dbReference>
<dbReference type="Proteomes" id="UP001634394">
    <property type="component" value="Unassembled WGS sequence"/>
</dbReference>
<keyword evidence="4 6" id="KW-0472">Membrane</keyword>
<feature type="region of interest" description="Disordered" evidence="5">
    <location>
        <begin position="384"/>
        <end position="407"/>
    </location>
</feature>
<evidence type="ECO:0000313" key="9">
    <source>
        <dbReference type="Proteomes" id="UP001634394"/>
    </source>
</evidence>
<dbReference type="CDD" id="cd14978">
    <property type="entry name" value="7tmA_FMRFamide_R-like"/>
    <property type="match status" value="1"/>
</dbReference>
<evidence type="ECO:0000256" key="5">
    <source>
        <dbReference type="SAM" id="MobiDB-lite"/>
    </source>
</evidence>
<organism evidence="8 9">
    <name type="scientific">Sinanodonta woodiana</name>
    <name type="common">Chinese pond mussel</name>
    <name type="synonym">Anodonta woodiana</name>
    <dbReference type="NCBI Taxonomy" id="1069815"/>
    <lineage>
        <taxon>Eukaryota</taxon>
        <taxon>Metazoa</taxon>
        <taxon>Spiralia</taxon>
        <taxon>Lophotrochozoa</taxon>
        <taxon>Mollusca</taxon>
        <taxon>Bivalvia</taxon>
        <taxon>Autobranchia</taxon>
        <taxon>Heteroconchia</taxon>
        <taxon>Palaeoheterodonta</taxon>
        <taxon>Unionida</taxon>
        <taxon>Unionoidea</taxon>
        <taxon>Unionidae</taxon>
        <taxon>Unioninae</taxon>
        <taxon>Sinanodonta</taxon>
    </lineage>
</organism>
<dbReference type="AlphaFoldDB" id="A0ABD3VJA8"/>
<dbReference type="SUPFAM" id="SSF81321">
    <property type="entry name" value="Family A G protein-coupled receptor-like"/>
    <property type="match status" value="1"/>
</dbReference>
<dbReference type="PROSITE" id="PS50262">
    <property type="entry name" value="G_PROTEIN_RECEP_F1_2"/>
    <property type="match status" value="1"/>
</dbReference>
<feature type="transmembrane region" description="Helical" evidence="6">
    <location>
        <begin position="154"/>
        <end position="178"/>
    </location>
</feature>
<dbReference type="Gene3D" id="1.20.1070.10">
    <property type="entry name" value="Rhodopsin 7-helix transmembrane proteins"/>
    <property type="match status" value="1"/>
</dbReference>
<protein>
    <recommendedName>
        <fullName evidence="7">G-protein coupled receptors family 1 profile domain-containing protein</fullName>
    </recommendedName>
</protein>
<comment type="subcellular location">
    <subcellularLocation>
        <location evidence="1">Membrane</location>
    </subcellularLocation>
</comment>
<keyword evidence="3 6" id="KW-1133">Transmembrane helix</keyword>
<evidence type="ECO:0000256" key="4">
    <source>
        <dbReference type="ARBA" id="ARBA00023136"/>
    </source>
</evidence>
<gene>
    <name evidence="8" type="ORF">ACJMK2_007554</name>
</gene>
<dbReference type="InterPro" id="IPR053071">
    <property type="entry name" value="GPCR1-related_rcpt"/>
</dbReference>
<feature type="transmembrane region" description="Helical" evidence="6">
    <location>
        <begin position="332"/>
        <end position="352"/>
    </location>
</feature>
<feature type="transmembrane region" description="Helical" evidence="6">
    <location>
        <begin position="103"/>
        <end position="123"/>
    </location>
</feature>
<name>A0ABD3VJA8_SINWO</name>
<dbReference type="PRINTS" id="PR00237">
    <property type="entry name" value="GPCRRHODOPSN"/>
</dbReference>
<dbReference type="PANTHER" id="PTHR47023">
    <property type="entry name" value="SEX PEPTIDE RECEPTOR"/>
    <property type="match status" value="1"/>
</dbReference>
<dbReference type="InterPro" id="IPR017452">
    <property type="entry name" value="GPCR_Rhodpsn_7TM"/>
</dbReference>
<feature type="domain" description="G-protein coupled receptors family 1 profile" evidence="7">
    <location>
        <begin position="83"/>
        <end position="349"/>
    </location>
</feature>
<evidence type="ECO:0000259" key="7">
    <source>
        <dbReference type="PROSITE" id="PS50262"/>
    </source>
</evidence>
<reference evidence="8 9" key="1">
    <citation type="submission" date="2024-11" db="EMBL/GenBank/DDBJ databases">
        <title>Chromosome-level genome assembly of the freshwater bivalve Anodonta woodiana.</title>
        <authorList>
            <person name="Chen X."/>
        </authorList>
    </citation>
    <scope>NUCLEOTIDE SEQUENCE [LARGE SCALE GENOMIC DNA]</scope>
    <source>
        <strain evidence="8">MN2024</strain>
        <tissue evidence="8">Gills</tissue>
    </source>
</reference>
<evidence type="ECO:0000313" key="8">
    <source>
        <dbReference type="EMBL" id="KAL3861525.1"/>
    </source>
</evidence>
<evidence type="ECO:0000256" key="2">
    <source>
        <dbReference type="ARBA" id="ARBA00022692"/>
    </source>
</evidence>
<evidence type="ECO:0000256" key="1">
    <source>
        <dbReference type="ARBA" id="ARBA00004370"/>
    </source>
</evidence>
<dbReference type="GO" id="GO:0016020">
    <property type="term" value="C:membrane"/>
    <property type="evidence" value="ECO:0007669"/>
    <property type="project" value="UniProtKB-SubCell"/>
</dbReference>
<accession>A0ABD3VJA8</accession>
<dbReference type="Pfam" id="PF00001">
    <property type="entry name" value="7tm_1"/>
    <property type="match status" value="1"/>
</dbReference>
<comment type="caution">
    <text evidence="8">The sequence shown here is derived from an EMBL/GenBank/DDBJ whole genome shotgun (WGS) entry which is preliminary data.</text>
</comment>
<feature type="transmembrane region" description="Helical" evidence="6">
    <location>
        <begin position="286"/>
        <end position="312"/>
    </location>
</feature>
<sequence length="407" mass="47681">MAQINNSYDEKKRSDIYPDYYISWENSADTYTVDGSHNKSHLHPNISHNDFYQYSELFYQLHDFEGKIYVYLWTFLVILTALGNVLIVAVFVRKSMRTSTNLILLFIAISDSLTGLVTLPTYIHVFTSGYDGWVSLNEGWCEAFMMFKFYISKAFHTVSIWLTFFLGFQRFMFVWFPFKTKFWFTTCRNMIAVTIITIVAFVIHSYHLNESKADKIRGYCQWDFEEPCVKTCIFLWMILLFVNILPSILLLVLTILMIQKLFNQNIRKESFTAEQNRDRAQQNKRASIIVVWIAIIFLIPEIPYGIFLLVTVIKKHGGNNSLTLRTIHLCHVIYEIALLISFHANFWVYIIINRRFRDELKSMFRHGIRTLMSKSSTASITTVSKEMNRSQSQITKGTDVNEQSTLV</sequence>
<feature type="transmembrane region" description="Helical" evidence="6">
    <location>
        <begin position="233"/>
        <end position="258"/>
    </location>
</feature>